<comment type="caution">
    <text evidence="1">The sequence shown here is derived from an EMBL/GenBank/DDBJ whole genome shotgun (WGS) entry which is preliminary data.</text>
</comment>
<gene>
    <name evidence="1" type="ORF">ACFO5W_10770</name>
</gene>
<evidence type="ECO:0000313" key="2">
    <source>
        <dbReference type="Proteomes" id="UP001595961"/>
    </source>
</evidence>
<organism evidence="1 2">
    <name type="scientific">Dyella halodurans</name>
    <dbReference type="NCBI Taxonomy" id="1920171"/>
    <lineage>
        <taxon>Bacteria</taxon>
        <taxon>Pseudomonadati</taxon>
        <taxon>Pseudomonadota</taxon>
        <taxon>Gammaproteobacteria</taxon>
        <taxon>Lysobacterales</taxon>
        <taxon>Rhodanobacteraceae</taxon>
        <taxon>Dyella</taxon>
    </lineage>
</organism>
<dbReference type="EMBL" id="JBHSGA010000017">
    <property type="protein sequence ID" value="MFC4527113.1"/>
    <property type="molecule type" value="Genomic_DNA"/>
</dbReference>
<dbReference type="RefSeq" id="WP_266149023.1">
    <property type="nucleotide sequence ID" value="NZ_CP064028.1"/>
</dbReference>
<reference evidence="2" key="1">
    <citation type="journal article" date="2019" name="Int. J. Syst. Evol. Microbiol.">
        <title>The Global Catalogue of Microorganisms (GCM) 10K type strain sequencing project: providing services to taxonomists for standard genome sequencing and annotation.</title>
        <authorList>
            <consortium name="The Broad Institute Genomics Platform"/>
            <consortium name="The Broad Institute Genome Sequencing Center for Infectious Disease"/>
            <person name="Wu L."/>
            <person name="Ma J."/>
        </authorList>
    </citation>
    <scope>NUCLEOTIDE SEQUENCE [LARGE SCALE GENOMIC DNA]</scope>
    <source>
        <strain evidence="2">CCM 4481</strain>
    </source>
</reference>
<accession>A0ABV9C2H9</accession>
<name>A0ABV9C2H9_9GAMM</name>
<dbReference type="Proteomes" id="UP001595961">
    <property type="component" value="Unassembled WGS sequence"/>
</dbReference>
<keyword evidence="2" id="KW-1185">Reference proteome</keyword>
<proteinExistence type="predicted"/>
<evidence type="ECO:0000313" key="1">
    <source>
        <dbReference type="EMBL" id="MFC4527113.1"/>
    </source>
</evidence>
<sequence length="819" mass="87825">MIYFCAQKSRRDLVLRSALLNGIDYLEVVSDHPGCGKQLAVTFLKDARGLQLAPANVVVSGDTVLNVVAVHAATDEDPQLVIVDLDHTGDFSPYTLTLVGLPGGIDPPAGLDPQLSALTFSFKADCPSPVDCRVESCCPLPAIAPPDINYLAKDYSGFVQVMRDRMAVLVPGWNETHAADIGIAIIEALAYAADHLSYQQDAVSTEAYIGTARSRISLRRHARLVDYTVGEGCNARAWVYLETLIDGLPVPKDTAFYVRTPGEAAVVDPLDLPHASLLRNSTQPIFSSLCDARLYQEQNEIHFYTWGDSDCCLPVGATQAALVNTLGTLAVGTVLIFEEVVGPRTGSPDDADPMHRWAVRLTGVRTTSDNGTALSDPLNGQAITEVSWSSDDALPFPLCLSSTYTGDDGPVQLFDVSVARGNIVPSDHGIAVRDEVLGVVPDLPPEPQVETSCACDTETIAAASMLPPHARFYPQLAQTPLTFAHAYDASAPASAFATGMPSTASAMIAVYSDDGRTWTATEDMLSSRANSNSFVPEVEYDGSAFLRFGDGQYGEAPDPGLQFTADYRVGNGSQGNVGHDTIAHMIGNPKQIRSVRNPLAATGGVDPESMEHIRQYAPFAFQAQERCVTEDDYGTMTATFPGVRQARGSLRWTGSWYTAFVSVEAQGALSQQLVHDTKHRLNLLRMLGVDVAVEAAKIVGLDIVLRICVAPDHFRGDVYAALLKLFITGDQCGGQRGLLNADNFVFGESVYASPLIAAAQSVDGVVSATLVTFGRLDKPWVNGTVKGYIALARLEIARCDNDPNHLDRGVFALQLDGGK</sequence>
<protein>
    <submittedName>
        <fullName evidence="1">Baseplate J/gp47 family protein</fullName>
    </submittedName>
</protein>